<dbReference type="Pfam" id="PF00076">
    <property type="entry name" value="RRM_1"/>
    <property type="match status" value="1"/>
</dbReference>
<dbReference type="SMART" id="SM00360">
    <property type="entry name" value="RRM"/>
    <property type="match status" value="1"/>
</dbReference>
<name>A0AA39A544_VITRO</name>
<dbReference type="InterPro" id="IPR035979">
    <property type="entry name" value="RBD_domain_sf"/>
</dbReference>
<evidence type="ECO:0000313" key="4">
    <source>
        <dbReference type="EMBL" id="KAJ9701145.1"/>
    </source>
</evidence>
<dbReference type="InterPro" id="IPR012677">
    <property type="entry name" value="Nucleotide-bd_a/b_plait_sf"/>
</dbReference>
<dbReference type="InterPro" id="IPR000504">
    <property type="entry name" value="RRM_dom"/>
</dbReference>
<dbReference type="PANTHER" id="PTHR16105:SF0">
    <property type="entry name" value="RNA-BINDING REGION-CONTAINING PROTEIN 3"/>
    <property type="match status" value="1"/>
</dbReference>
<dbReference type="PROSITE" id="PS50102">
    <property type="entry name" value="RRM"/>
    <property type="match status" value="1"/>
</dbReference>
<dbReference type="EMBL" id="JARBHA010000005">
    <property type="protein sequence ID" value="KAJ9701145.1"/>
    <property type="molecule type" value="Genomic_DNA"/>
</dbReference>
<dbReference type="SUPFAM" id="SSF54928">
    <property type="entry name" value="RNA-binding domain, RBD"/>
    <property type="match status" value="1"/>
</dbReference>
<dbReference type="GO" id="GO:0000398">
    <property type="term" value="P:mRNA splicing, via spliceosome"/>
    <property type="evidence" value="ECO:0007669"/>
    <property type="project" value="TreeGrafter"/>
</dbReference>
<protein>
    <recommendedName>
        <fullName evidence="3">RRM domain-containing protein</fullName>
    </recommendedName>
</protein>
<dbReference type="Proteomes" id="UP001168098">
    <property type="component" value="Unassembled WGS sequence"/>
</dbReference>
<keyword evidence="1 2" id="KW-0694">RNA-binding</keyword>
<sequence length="198" mass="22005">MASQPMLGPRTQSFEAEKSAATLLIRHLPEAIPQDTLSRLFSSYGASSVRPCTSGRLRNCAFVDFKCEMLASQALRQLNGLRFLGKVLLVERANKPTEDDKQKSEALFGKDLTKPVSLIKDFTMAGDLGEGLKSSSLPASEPIAARLGIDYPFPPHLEYVSFSLTVINREFLYVLHELFLHLVCTFLGYQLGRHLSGW</sequence>
<dbReference type="GO" id="GO:0030626">
    <property type="term" value="F:U12 snRNA binding"/>
    <property type="evidence" value="ECO:0007669"/>
    <property type="project" value="TreeGrafter"/>
</dbReference>
<comment type="caution">
    <text evidence="4">The sequence shown here is derived from an EMBL/GenBank/DDBJ whole genome shotgun (WGS) entry which is preliminary data.</text>
</comment>
<reference evidence="4 5" key="1">
    <citation type="journal article" date="2023" name="BMC Biotechnol.">
        <title>Vitis rotundifolia cv Carlos genome sequencing.</title>
        <authorList>
            <person name="Huff M."/>
            <person name="Hulse-Kemp A."/>
            <person name="Scheffler B."/>
            <person name="Youngblood R."/>
            <person name="Simpson S."/>
            <person name="Babiker E."/>
            <person name="Staton M."/>
        </authorList>
    </citation>
    <scope>NUCLEOTIDE SEQUENCE [LARGE SCALE GENOMIC DNA]</scope>
    <source>
        <tissue evidence="4">Leaf</tissue>
    </source>
</reference>
<evidence type="ECO:0000259" key="3">
    <source>
        <dbReference type="PROSITE" id="PS50102"/>
    </source>
</evidence>
<evidence type="ECO:0000256" key="1">
    <source>
        <dbReference type="ARBA" id="ARBA00022884"/>
    </source>
</evidence>
<dbReference type="InterPro" id="IPR045164">
    <property type="entry name" value="RBM41/RNPC3"/>
</dbReference>
<dbReference type="FunFam" id="3.30.70.330:FF:000559">
    <property type="entry name" value="U11/U12 small nuclear ribonucleoprotein 65 kDa protein"/>
    <property type="match status" value="1"/>
</dbReference>
<evidence type="ECO:0000256" key="2">
    <source>
        <dbReference type="PROSITE-ProRule" id="PRU00176"/>
    </source>
</evidence>
<keyword evidence="5" id="KW-1185">Reference proteome</keyword>
<dbReference type="PANTHER" id="PTHR16105">
    <property type="entry name" value="RNA-BINDING REGION-CONTAINING PROTEIN 3"/>
    <property type="match status" value="1"/>
</dbReference>
<dbReference type="GO" id="GO:0005689">
    <property type="term" value="C:U12-type spliceosomal complex"/>
    <property type="evidence" value="ECO:0007669"/>
    <property type="project" value="TreeGrafter"/>
</dbReference>
<organism evidence="4 5">
    <name type="scientific">Vitis rotundifolia</name>
    <name type="common">Muscadine grape</name>
    <dbReference type="NCBI Taxonomy" id="103349"/>
    <lineage>
        <taxon>Eukaryota</taxon>
        <taxon>Viridiplantae</taxon>
        <taxon>Streptophyta</taxon>
        <taxon>Embryophyta</taxon>
        <taxon>Tracheophyta</taxon>
        <taxon>Spermatophyta</taxon>
        <taxon>Magnoliopsida</taxon>
        <taxon>eudicotyledons</taxon>
        <taxon>Gunneridae</taxon>
        <taxon>Pentapetalae</taxon>
        <taxon>rosids</taxon>
        <taxon>Vitales</taxon>
        <taxon>Vitaceae</taxon>
        <taxon>Viteae</taxon>
        <taxon>Vitis</taxon>
    </lineage>
</organism>
<dbReference type="Gene3D" id="3.30.70.330">
    <property type="match status" value="1"/>
</dbReference>
<proteinExistence type="predicted"/>
<dbReference type="AlphaFoldDB" id="A0AA39A544"/>
<dbReference type="GO" id="GO:0097157">
    <property type="term" value="F:pre-mRNA intronic binding"/>
    <property type="evidence" value="ECO:0007669"/>
    <property type="project" value="TreeGrafter"/>
</dbReference>
<accession>A0AA39A544</accession>
<feature type="domain" description="RRM" evidence="3">
    <location>
        <begin position="21"/>
        <end position="95"/>
    </location>
</feature>
<gene>
    <name evidence="4" type="ORF">PVL29_006476</name>
</gene>
<evidence type="ECO:0000313" key="5">
    <source>
        <dbReference type="Proteomes" id="UP001168098"/>
    </source>
</evidence>